<comment type="caution">
    <text evidence="2">The sequence shown here is derived from an EMBL/GenBank/DDBJ whole genome shotgun (WGS) entry which is preliminary data.</text>
</comment>
<protein>
    <submittedName>
        <fullName evidence="2">Uncharacterized protein</fullName>
    </submittedName>
</protein>
<name>A0A1E3W0B5_9HYPH</name>
<proteinExistence type="predicted"/>
<accession>A0A1E3W0B5</accession>
<dbReference type="Pfam" id="PF12694">
    <property type="entry name" value="cpYpsA"/>
    <property type="match status" value="1"/>
</dbReference>
<sequence length="117" mass="12617">MLALYPNLRETPSREPEQRTDWNVRDSSALLVLVRQGGLAVSEGTRRAVRHAGALERSVAIVDVDDPEAARQVLAFLAPFAGDPVCIAGPRESEAPGLEATARRVLESVLTEIAARC</sequence>
<feature type="compositionally biased region" description="Basic and acidic residues" evidence="1">
    <location>
        <begin position="11"/>
        <end position="20"/>
    </location>
</feature>
<dbReference type="AlphaFoldDB" id="A0A1E3W0B5"/>
<gene>
    <name evidence="2" type="ORF">AUC68_07265</name>
</gene>
<feature type="region of interest" description="Disordered" evidence="1">
    <location>
        <begin position="1"/>
        <end position="20"/>
    </location>
</feature>
<evidence type="ECO:0000313" key="3">
    <source>
        <dbReference type="Proteomes" id="UP000094501"/>
    </source>
</evidence>
<evidence type="ECO:0000313" key="2">
    <source>
        <dbReference type="EMBL" id="ODR98951.1"/>
    </source>
</evidence>
<organism evidence="2 3">
    <name type="scientific">Methyloceanibacter methanicus</name>
    <dbReference type="NCBI Taxonomy" id="1774968"/>
    <lineage>
        <taxon>Bacteria</taxon>
        <taxon>Pseudomonadati</taxon>
        <taxon>Pseudomonadota</taxon>
        <taxon>Alphaproteobacteria</taxon>
        <taxon>Hyphomicrobiales</taxon>
        <taxon>Hyphomicrobiaceae</taxon>
        <taxon>Methyloceanibacter</taxon>
    </lineage>
</organism>
<dbReference type="Gene3D" id="3.40.50.450">
    <property type="match status" value="1"/>
</dbReference>
<keyword evidence="3" id="KW-1185">Reference proteome</keyword>
<evidence type="ECO:0000256" key="1">
    <source>
        <dbReference type="SAM" id="MobiDB-lite"/>
    </source>
</evidence>
<dbReference type="EMBL" id="LPWG01000012">
    <property type="protein sequence ID" value="ODR98951.1"/>
    <property type="molecule type" value="Genomic_DNA"/>
</dbReference>
<dbReference type="Proteomes" id="UP000094501">
    <property type="component" value="Unassembled WGS sequence"/>
</dbReference>
<reference evidence="2 3" key="1">
    <citation type="journal article" date="2016" name="Environ. Microbiol.">
        <title>New Methyloceanibacter diversity from North Sea sediments includes methanotroph containing solely the soluble methane monooxygenase.</title>
        <authorList>
            <person name="Vekeman B."/>
            <person name="Kerckhof F.M."/>
            <person name="Cremers G."/>
            <person name="de Vos P."/>
            <person name="Vandamme P."/>
            <person name="Boon N."/>
            <person name="Op den Camp H.J."/>
            <person name="Heylen K."/>
        </authorList>
    </citation>
    <scope>NUCLEOTIDE SEQUENCE [LARGE SCALE GENOMIC DNA]</scope>
    <source>
        <strain evidence="2 3">R-67174</strain>
    </source>
</reference>
<dbReference type="InterPro" id="IPR024755">
    <property type="entry name" value="cpYpsA"/>
</dbReference>
<dbReference type="STRING" id="1774968.AUC68_07265"/>